<accession>T1K6P4</accession>
<protein>
    <submittedName>
        <fullName evidence="1">Uncharacterized protein</fullName>
    </submittedName>
</protein>
<keyword evidence="2" id="KW-1185">Reference proteome</keyword>
<dbReference type="EMBL" id="CAEY01001794">
    <property type="status" value="NOT_ANNOTATED_CDS"/>
    <property type="molecule type" value="Genomic_DNA"/>
</dbReference>
<dbReference type="AlphaFoldDB" id="T1K6P4"/>
<organism evidence="1 2">
    <name type="scientific">Tetranychus urticae</name>
    <name type="common">Two-spotted spider mite</name>
    <dbReference type="NCBI Taxonomy" id="32264"/>
    <lineage>
        <taxon>Eukaryota</taxon>
        <taxon>Metazoa</taxon>
        <taxon>Ecdysozoa</taxon>
        <taxon>Arthropoda</taxon>
        <taxon>Chelicerata</taxon>
        <taxon>Arachnida</taxon>
        <taxon>Acari</taxon>
        <taxon>Acariformes</taxon>
        <taxon>Trombidiformes</taxon>
        <taxon>Prostigmata</taxon>
        <taxon>Eleutherengona</taxon>
        <taxon>Raphignathae</taxon>
        <taxon>Tetranychoidea</taxon>
        <taxon>Tetranychidae</taxon>
        <taxon>Tetranychus</taxon>
    </lineage>
</organism>
<reference evidence="2" key="1">
    <citation type="submission" date="2011-08" db="EMBL/GenBank/DDBJ databases">
        <authorList>
            <person name="Rombauts S."/>
        </authorList>
    </citation>
    <scope>NUCLEOTIDE SEQUENCE</scope>
    <source>
        <strain evidence="2">London</strain>
    </source>
</reference>
<name>T1K6P4_TETUR</name>
<evidence type="ECO:0000313" key="2">
    <source>
        <dbReference type="Proteomes" id="UP000015104"/>
    </source>
</evidence>
<reference evidence="1" key="2">
    <citation type="submission" date="2015-06" db="UniProtKB">
        <authorList>
            <consortium name="EnsemblMetazoa"/>
        </authorList>
    </citation>
    <scope>IDENTIFICATION</scope>
</reference>
<proteinExistence type="predicted"/>
<dbReference type="EnsemblMetazoa" id="tetur06g01220.1">
    <property type="protein sequence ID" value="tetur06g01220.1"/>
    <property type="gene ID" value="tetur06g01220"/>
</dbReference>
<dbReference type="Proteomes" id="UP000015104">
    <property type="component" value="Unassembled WGS sequence"/>
</dbReference>
<evidence type="ECO:0000313" key="1">
    <source>
        <dbReference type="EnsemblMetazoa" id="tetur06g01220.1"/>
    </source>
</evidence>
<dbReference type="HOGENOM" id="CLU_2471953_0_0_1"/>
<sequence>MNANLSKKGSYCTRLKESKIYPLFNSIETVDRMSYNLNYTDPYDAREHKSVALNPDSLIIKGFCGRPVQADYGLSNKLTEIEPIDVAR</sequence>